<reference evidence="1 2" key="1">
    <citation type="journal article" date="2013" name="J. Microbiol.">
        <title>Mucilaginibacter ginsenosidivorax sp. nov., with ginsenoside converting activity isolated from sediment.</title>
        <authorList>
            <person name="Kim J.K."/>
            <person name="Choi T.E."/>
            <person name="Liu Q.M."/>
            <person name="Park H.Y."/>
            <person name="Yi T.H."/>
            <person name="Yoon M.H."/>
            <person name="Kim S.C."/>
            <person name="Im W.T."/>
        </authorList>
    </citation>
    <scope>NUCLEOTIDE SEQUENCE [LARGE SCALE GENOMIC DNA]</scope>
    <source>
        <strain evidence="1 2">KHI28</strain>
    </source>
</reference>
<evidence type="ECO:0000313" key="1">
    <source>
        <dbReference type="EMBL" id="QEC79046.1"/>
    </source>
</evidence>
<protein>
    <recommendedName>
        <fullName evidence="3">Holin</fullName>
    </recommendedName>
</protein>
<dbReference type="KEGG" id="mgk:FSB76_24985"/>
<evidence type="ECO:0000313" key="2">
    <source>
        <dbReference type="Proteomes" id="UP000321362"/>
    </source>
</evidence>
<dbReference type="OrthoDB" id="798356at2"/>
<dbReference type="AlphaFoldDB" id="A0A5B8W7W3"/>
<dbReference type="Proteomes" id="UP000321362">
    <property type="component" value="Chromosome"/>
</dbReference>
<evidence type="ECO:0008006" key="3">
    <source>
        <dbReference type="Google" id="ProtNLM"/>
    </source>
</evidence>
<organism evidence="1 2">
    <name type="scientific">Mucilaginibacter ginsenosidivorax</name>
    <dbReference type="NCBI Taxonomy" id="862126"/>
    <lineage>
        <taxon>Bacteria</taxon>
        <taxon>Pseudomonadati</taxon>
        <taxon>Bacteroidota</taxon>
        <taxon>Sphingobacteriia</taxon>
        <taxon>Sphingobacteriales</taxon>
        <taxon>Sphingobacteriaceae</taxon>
        <taxon>Mucilaginibacter</taxon>
    </lineage>
</organism>
<sequence length="77" mass="8092">MEKKYSFWERITSDTPSFFKKVQILGAGLVAVSVSLTGVGTIPVAVTAIMAAVGTTMGAIAQFAVKQPEPDTTTSEI</sequence>
<gene>
    <name evidence="1" type="ORF">FSB76_24985</name>
</gene>
<name>A0A5B8W7W3_9SPHI</name>
<dbReference type="EMBL" id="CP042437">
    <property type="protein sequence ID" value="QEC79046.1"/>
    <property type="molecule type" value="Genomic_DNA"/>
</dbReference>
<keyword evidence="2" id="KW-1185">Reference proteome</keyword>
<proteinExistence type="predicted"/>
<accession>A0A5B8W7W3</accession>
<dbReference type="RefSeq" id="WP_147058259.1">
    <property type="nucleotide sequence ID" value="NZ_CP042437.1"/>
</dbReference>